<dbReference type="EMBL" id="BMHA01000003">
    <property type="protein sequence ID" value="GGI04483.1"/>
    <property type="molecule type" value="Genomic_DNA"/>
</dbReference>
<keyword evidence="1" id="KW-0472">Membrane</keyword>
<evidence type="ECO:0008006" key="4">
    <source>
        <dbReference type="Google" id="ProtNLM"/>
    </source>
</evidence>
<feature type="transmembrane region" description="Helical" evidence="1">
    <location>
        <begin position="53"/>
        <end position="74"/>
    </location>
</feature>
<dbReference type="Proteomes" id="UP000650511">
    <property type="component" value="Unassembled WGS sequence"/>
</dbReference>
<evidence type="ECO:0000313" key="2">
    <source>
        <dbReference type="EMBL" id="GGI04483.1"/>
    </source>
</evidence>
<dbReference type="OrthoDB" id="9799456at2"/>
<proteinExistence type="predicted"/>
<protein>
    <recommendedName>
        <fullName evidence="4">DUF983 domain-containing protein</fullName>
    </recommendedName>
</protein>
<reference evidence="2" key="1">
    <citation type="journal article" date="2014" name="Int. J. Syst. Evol. Microbiol.">
        <title>Complete genome sequence of Corynebacterium casei LMG S-19264T (=DSM 44701T), isolated from a smear-ripened cheese.</title>
        <authorList>
            <consortium name="US DOE Joint Genome Institute (JGI-PGF)"/>
            <person name="Walter F."/>
            <person name="Albersmeier A."/>
            <person name="Kalinowski J."/>
            <person name="Ruckert C."/>
        </authorList>
    </citation>
    <scope>NUCLEOTIDE SEQUENCE</scope>
    <source>
        <strain evidence="2">CGMCC 1.14988</strain>
    </source>
</reference>
<feature type="transmembrane region" description="Helical" evidence="1">
    <location>
        <begin position="89"/>
        <end position="107"/>
    </location>
</feature>
<evidence type="ECO:0000313" key="3">
    <source>
        <dbReference type="Proteomes" id="UP000650511"/>
    </source>
</evidence>
<dbReference type="RefSeq" id="WP_130649652.1">
    <property type="nucleotide sequence ID" value="NZ_BMHA01000003.1"/>
</dbReference>
<keyword evidence="3" id="KW-1185">Reference proteome</keyword>
<keyword evidence="1" id="KW-0812">Transmembrane</keyword>
<comment type="caution">
    <text evidence="2">The sequence shown here is derived from an EMBL/GenBank/DDBJ whole genome shotgun (WGS) entry which is preliminary data.</text>
</comment>
<dbReference type="AlphaFoldDB" id="A0A8J3EWV1"/>
<evidence type="ECO:0000256" key="1">
    <source>
        <dbReference type="SAM" id="Phobius"/>
    </source>
</evidence>
<gene>
    <name evidence="2" type="ORF">GCM10011354_09320</name>
</gene>
<accession>A0A8J3EWV1</accession>
<sequence length="132" mass="14985">MQQSPPRSRITPLVRGLRGRCPNCGSRGIFASLNELHESCPTCRFSFVREEGYWVGAMTVIFALVLIFFGLWFIGGMLLTWPDVPWNPLLYGGLVLNGIVPFLLYGWSKSIWVGLDLTFFPARLEEFRPAED</sequence>
<organism evidence="2 3">
    <name type="scientific">Egicoccus halophilus</name>
    <dbReference type="NCBI Taxonomy" id="1670830"/>
    <lineage>
        <taxon>Bacteria</taxon>
        <taxon>Bacillati</taxon>
        <taxon>Actinomycetota</taxon>
        <taxon>Nitriliruptoria</taxon>
        <taxon>Egicoccales</taxon>
        <taxon>Egicoccaceae</taxon>
        <taxon>Egicoccus</taxon>
    </lineage>
</organism>
<name>A0A8J3EWV1_9ACTN</name>
<reference evidence="2" key="2">
    <citation type="submission" date="2020-09" db="EMBL/GenBank/DDBJ databases">
        <authorList>
            <person name="Sun Q."/>
            <person name="Zhou Y."/>
        </authorList>
    </citation>
    <scope>NUCLEOTIDE SEQUENCE</scope>
    <source>
        <strain evidence="2">CGMCC 1.14988</strain>
    </source>
</reference>
<keyword evidence="1" id="KW-1133">Transmembrane helix</keyword>